<dbReference type="RefSeq" id="WP_131754838.1">
    <property type="nucleotide sequence ID" value="NZ_CAACUY010000001.1"/>
</dbReference>
<organism evidence="2 3">
    <name type="scientific">Actinomadura fibrosa</name>
    <dbReference type="NCBI Taxonomy" id="111802"/>
    <lineage>
        <taxon>Bacteria</taxon>
        <taxon>Bacillati</taxon>
        <taxon>Actinomycetota</taxon>
        <taxon>Actinomycetes</taxon>
        <taxon>Streptosporangiales</taxon>
        <taxon>Thermomonosporaceae</taxon>
        <taxon>Actinomadura</taxon>
    </lineage>
</organism>
<dbReference type="InterPro" id="IPR043917">
    <property type="entry name" value="DUF5753"/>
</dbReference>
<evidence type="ECO:0000313" key="2">
    <source>
        <dbReference type="EMBL" id="MFD0683651.1"/>
    </source>
</evidence>
<proteinExistence type="predicted"/>
<keyword evidence="3" id="KW-1185">Reference proteome</keyword>
<dbReference type="EMBL" id="JBHTGP010000003">
    <property type="protein sequence ID" value="MFD0683651.1"/>
    <property type="molecule type" value="Genomic_DNA"/>
</dbReference>
<comment type="caution">
    <text evidence="2">The sequence shown here is derived from an EMBL/GenBank/DDBJ whole genome shotgun (WGS) entry which is preliminary data.</text>
</comment>
<accession>A0ABW2XGQ8</accession>
<protein>
    <submittedName>
        <fullName evidence="2">Scr1 family TA system antitoxin-like transcriptional regulator</fullName>
    </submittedName>
</protein>
<reference evidence="3" key="1">
    <citation type="journal article" date="2019" name="Int. J. Syst. Evol. Microbiol.">
        <title>The Global Catalogue of Microorganisms (GCM) 10K type strain sequencing project: providing services to taxonomists for standard genome sequencing and annotation.</title>
        <authorList>
            <consortium name="The Broad Institute Genomics Platform"/>
            <consortium name="The Broad Institute Genome Sequencing Center for Infectious Disease"/>
            <person name="Wu L."/>
            <person name="Ma J."/>
        </authorList>
    </citation>
    <scope>NUCLEOTIDE SEQUENCE [LARGE SCALE GENOMIC DNA]</scope>
    <source>
        <strain evidence="3">JCM 9371</strain>
    </source>
</reference>
<evidence type="ECO:0000313" key="3">
    <source>
        <dbReference type="Proteomes" id="UP001597063"/>
    </source>
</evidence>
<feature type="domain" description="DUF5753" evidence="1">
    <location>
        <begin position="89"/>
        <end position="252"/>
    </location>
</feature>
<sequence length="259" mass="29249">MSKIEPTPGTLRFGAIMADALEVTRLTNAQLAAKIPISATYIGQILRGTTRCTRDRAERIDVILGADGGIVEAWERYVKDSDRPRPFVDYADREAEAVLIQSFENTYVTGLVQTKEYAARLSTEEELRDRLARQEIFDRENVPDLRIVLDESVLHRMVGDPGIMRQQLEHLLMVSEGTVVTVQVATYRAETRAESSFVMATLPDMTMIAFLDTLLGGETVHAPKLLARLHRTFTRLQAQALNAEESRAFLRKVIKERWS</sequence>
<evidence type="ECO:0000259" key="1">
    <source>
        <dbReference type="Pfam" id="PF19054"/>
    </source>
</evidence>
<dbReference type="Proteomes" id="UP001597063">
    <property type="component" value="Unassembled WGS sequence"/>
</dbReference>
<dbReference type="Gene3D" id="1.10.260.40">
    <property type="entry name" value="lambda repressor-like DNA-binding domains"/>
    <property type="match status" value="1"/>
</dbReference>
<gene>
    <name evidence="2" type="ORF">ACFQZM_04005</name>
</gene>
<dbReference type="InterPro" id="IPR010982">
    <property type="entry name" value="Lambda_DNA-bd_dom_sf"/>
</dbReference>
<dbReference type="SUPFAM" id="SSF47413">
    <property type="entry name" value="lambda repressor-like DNA-binding domains"/>
    <property type="match status" value="1"/>
</dbReference>
<name>A0ABW2XGQ8_9ACTN</name>
<dbReference type="Pfam" id="PF19054">
    <property type="entry name" value="DUF5753"/>
    <property type="match status" value="1"/>
</dbReference>